<dbReference type="EMBL" id="JASJQH010002833">
    <property type="protein sequence ID" value="KAK9759917.1"/>
    <property type="molecule type" value="Genomic_DNA"/>
</dbReference>
<keyword evidence="2" id="KW-1185">Reference proteome</keyword>
<dbReference type="Gene3D" id="3.80.10.10">
    <property type="entry name" value="Ribonuclease Inhibitor"/>
    <property type="match status" value="1"/>
</dbReference>
<accession>A0ABR2WEJ7</accession>
<reference evidence="1 2" key="1">
    <citation type="submission" date="2023-04" db="EMBL/GenBank/DDBJ databases">
        <title>Genome of Basidiobolus ranarum AG-B5.</title>
        <authorList>
            <person name="Stajich J.E."/>
            <person name="Carter-House D."/>
            <person name="Gryganskyi A."/>
        </authorList>
    </citation>
    <scope>NUCLEOTIDE SEQUENCE [LARGE SCALE GENOMIC DNA]</scope>
    <source>
        <strain evidence="1 2">AG-B5</strain>
    </source>
</reference>
<dbReference type="SUPFAM" id="SSF52047">
    <property type="entry name" value="RNI-like"/>
    <property type="match status" value="1"/>
</dbReference>
<organism evidence="1 2">
    <name type="scientific">Basidiobolus ranarum</name>
    <dbReference type="NCBI Taxonomy" id="34480"/>
    <lineage>
        <taxon>Eukaryota</taxon>
        <taxon>Fungi</taxon>
        <taxon>Fungi incertae sedis</taxon>
        <taxon>Zoopagomycota</taxon>
        <taxon>Entomophthoromycotina</taxon>
        <taxon>Basidiobolomycetes</taxon>
        <taxon>Basidiobolales</taxon>
        <taxon>Basidiobolaceae</taxon>
        <taxon>Basidiobolus</taxon>
    </lineage>
</organism>
<dbReference type="InterPro" id="IPR032675">
    <property type="entry name" value="LRR_dom_sf"/>
</dbReference>
<proteinExistence type="predicted"/>
<dbReference type="Proteomes" id="UP001479436">
    <property type="component" value="Unassembled WGS sequence"/>
</dbReference>
<evidence type="ECO:0000313" key="1">
    <source>
        <dbReference type="EMBL" id="KAK9759917.1"/>
    </source>
</evidence>
<sequence length="78" mass="8751">MALAVYCTQLKVLNVSYCQCVGEVAIWELARSCKQLKLINALGCINLSRGFPDELRIRYPELLVNVAGVLPFYYPDIA</sequence>
<gene>
    <name evidence="1" type="ORF">K7432_016580</name>
</gene>
<evidence type="ECO:0000313" key="2">
    <source>
        <dbReference type="Proteomes" id="UP001479436"/>
    </source>
</evidence>
<protein>
    <submittedName>
        <fullName evidence="1">Uncharacterized protein</fullName>
    </submittedName>
</protein>
<name>A0ABR2WEJ7_9FUNG</name>
<comment type="caution">
    <text evidence="1">The sequence shown here is derived from an EMBL/GenBank/DDBJ whole genome shotgun (WGS) entry which is preliminary data.</text>
</comment>